<dbReference type="GO" id="GO:0004677">
    <property type="term" value="F:DNA-dependent protein kinase activity"/>
    <property type="evidence" value="ECO:0007669"/>
    <property type="project" value="InterPro"/>
</dbReference>
<evidence type="ECO:0000256" key="7">
    <source>
        <dbReference type="ARBA" id="ARBA00022741"/>
    </source>
</evidence>
<dbReference type="InterPro" id="IPR003151">
    <property type="entry name" value="PIK-rel_kinase_FAT"/>
</dbReference>
<keyword evidence="5" id="KW-0597">Phosphoprotein</keyword>
<evidence type="ECO:0000256" key="3">
    <source>
        <dbReference type="ARBA" id="ARBA00018077"/>
    </source>
</evidence>
<dbReference type="Gene3D" id="3.30.1010.10">
    <property type="entry name" value="Phosphatidylinositol 3-kinase Catalytic Subunit, Chain A, domain 4"/>
    <property type="match status" value="1"/>
</dbReference>
<dbReference type="Gene3D" id="1.25.10.10">
    <property type="entry name" value="Leucine-rich Repeat Variant"/>
    <property type="match status" value="1"/>
</dbReference>
<keyword evidence="4" id="KW-0723">Serine/threonine-protein kinase</keyword>
<dbReference type="PROSITE" id="PS51189">
    <property type="entry name" value="FAT"/>
    <property type="match status" value="1"/>
</dbReference>
<evidence type="ECO:0000256" key="13">
    <source>
        <dbReference type="ARBA" id="ARBA00047899"/>
    </source>
</evidence>
<dbReference type="EC" id="2.7.11.1" evidence="2"/>
<dbReference type="GO" id="GO:0005524">
    <property type="term" value="F:ATP binding"/>
    <property type="evidence" value="ECO:0007669"/>
    <property type="project" value="UniProtKB-KW"/>
</dbReference>
<dbReference type="InterPro" id="IPR003152">
    <property type="entry name" value="FATC_dom"/>
</dbReference>
<dbReference type="InterPro" id="IPR011009">
    <property type="entry name" value="Kinase-like_dom_sf"/>
</dbReference>
<dbReference type="Pfam" id="PF00454">
    <property type="entry name" value="PI3_PI4_kinase"/>
    <property type="match status" value="1"/>
</dbReference>
<dbReference type="PROSITE" id="PS00916">
    <property type="entry name" value="PI3_4_KINASE_2"/>
    <property type="match status" value="1"/>
</dbReference>
<evidence type="ECO:0000313" key="19">
    <source>
        <dbReference type="EMBL" id="KAG1548661.1"/>
    </source>
</evidence>
<keyword evidence="11" id="KW-0234">DNA repair</keyword>
<dbReference type="Pfam" id="PF20502">
    <property type="entry name" value="DNAPKcs_CC1-2"/>
    <property type="match status" value="2"/>
</dbReference>
<keyword evidence="9" id="KW-0418">Kinase</keyword>
<dbReference type="InterPro" id="IPR012582">
    <property type="entry name" value="DNAPKcs_CC3"/>
</dbReference>
<dbReference type="InterPro" id="IPR045581">
    <property type="entry name" value="DNAPKcs_CC5"/>
</dbReference>
<dbReference type="InterPro" id="IPR036940">
    <property type="entry name" value="PI3/4_kinase_cat_sf"/>
</dbReference>
<dbReference type="InterPro" id="IPR011989">
    <property type="entry name" value="ARM-like"/>
</dbReference>
<dbReference type="InterPro" id="IPR014009">
    <property type="entry name" value="PIK_FAT"/>
</dbReference>
<dbReference type="GO" id="GO:0000723">
    <property type="term" value="P:telomere maintenance"/>
    <property type="evidence" value="ECO:0007669"/>
    <property type="project" value="TreeGrafter"/>
</dbReference>
<evidence type="ECO:0000256" key="4">
    <source>
        <dbReference type="ARBA" id="ARBA00022527"/>
    </source>
</evidence>
<dbReference type="SUPFAM" id="SSF56112">
    <property type="entry name" value="Protein kinase-like (PK-like)"/>
    <property type="match status" value="1"/>
</dbReference>
<dbReference type="EMBL" id="JAANIT010000351">
    <property type="protein sequence ID" value="KAG1548661.1"/>
    <property type="molecule type" value="Genomic_DNA"/>
</dbReference>
<comment type="subcellular location">
    <subcellularLocation>
        <location evidence="1">Nucleus</location>
        <location evidence="1">Nucleolus</location>
    </subcellularLocation>
</comment>
<dbReference type="PROSITE" id="PS51190">
    <property type="entry name" value="FATC"/>
    <property type="match status" value="1"/>
</dbReference>
<dbReference type="Pfam" id="PF02259">
    <property type="entry name" value="FAT"/>
    <property type="match status" value="1"/>
</dbReference>
<evidence type="ECO:0000256" key="12">
    <source>
        <dbReference type="ARBA" id="ARBA00023242"/>
    </source>
</evidence>
<evidence type="ECO:0000259" key="18">
    <source>
        <dbReference type="PROSITE" id="PS51190"/>
    </source>
</evidence>
<dbReference type="InterPro" id="IPR050517">
    <property type="entry name" value="DDR_Repair_Kinase"/>
</dbReference>
<dbReference type="InterPro" id="IPR018936">
    <property type="entry name" value="PI3/4_kinase_CS"/>
</dbReference>
<dbReference type="GO" id="GO:0035556">
    <property type="term" value="P:intracellular signal transduction"/>
    <property type="evidence" value="ECO:0007669"/>
    <property type="project" value="UniProtKB-ARBA"/>
</dbReference>
<keyword evidence="6" id="KW-0808">Transferase</keyword>
<keyword evidence="12" id="KW-0539">Nucleus</keyword>
<feature type="domain" description="PI3K/PI4K catalytic" evidence="16">
    <location>
        <begin position="3528"/>
        <end position="3837"/>
    </location>
</feature>
<dbReference type="PANTHER" id="PTHR11139:SF68">
    <property type="entry name" value="DNA-DEPENDENT PROTEIN KINASE CATALYTIC SUBUNIT"/>
    <property type="match status" value="1"/>
</dbReference>
<dbReference type="GO" id="GO:0006303">
    <property type="term" value="P:double-strand break repair via nonhomologous end joining"/>
    <property type="evidence" value="ECO:0007669"/>
    <property type="project" value="InterPro"/>
</dbReference>
<dbReference type="Pfam" id="PF02260">
    <property type="entry name" value="FATC"/>
    <property type="match status" value="1"/>
</dbReference>
<sequence length="3913" mass="451754">MSHLRRIEELIDSFHESTLENGPSAKNMGDTKEIAAELGSEIMNYVASKDIDYVCSLLFNSEKGIIRFLRSFAVSRDYNIMSAQANILGFLATFIKKAKSSLQIYAIDLQACCIQVATIGSARARIAAIDVLIAMLDTRMSQLDVSVMKISDLYRRFSDMYTLPPTRISASVKAKVIELLGTIARFYPNALKEHDPYSLKRWCLDSLEHILANKTNENAFIPGAINCLNSILFFKACNVIEPESTDSDRLFNILLKLIYLPSDASRYSDTIAALELFATHTYLFKNLILPNCEKLYRDLQTCSTHQNRLLFKYGTFAYDKFLITLADILCKNIDGLREKALFLFFVDNFMEALELGDDLEYFYRTSTAIRGIGYFSKACALIMSKDEMDRLCKELVKKSNWFYSDMNSDQYEYLRHLPSFLRAYSSFAGQLGYVSVELMSSLYHMCDIFILNFVRMSGYHRAQGVIAITNLLEMLYQKGESVLRKFLNNFFAKALLYTCTDVEVLGKGIRHAYSDLLYFWETLLTKRQDYKPFLSMASSQPEDNAEDQTEYNLGNEDNLSTDNNSEISHTPSSTLLQILYDTFMSSVIQMMGTFNLKLKNSDGEEDSEEDETSLKIVTSTLRPVNQKDFVLFQNFVEFWCMLMKKLENERLSDWTYILGTSFIDQSVRHPLVSGFYKMISEILVVAEKRHMFNVCKNYYAEQNLMFESGKQIKPDNYAAYMMFREFVKEVWHKLQQFTDDLLASCLRLVLAYPTVFFDSSELMAPLEKALHLGITFNSLAVIAMNILDKFLDPNSELKIDDNFLSRILPCINEYLLIGVISSNENESNSGLSNLKKKPYKVPTAAQRRLEAVHKSPTESELGVTASEYSSLQELQLRMMRFLGRLGGKNKQLLMKQEDSKQNDNMLAWDPEKRLKIYLPFQHTKVDIYLDEFLPRICELAESSPDRQVKVAACELLHSLIIFMIGNGALQVKDTKESSESNYHQFYLRLFPIMLRLAIDPDQVARDMFRLLNSQVIHWFTNNAHYENPETTALLQACLKASCSSDASLRDYGAECIQEFVKWSIKQTSRSTDGAQNIKSLLKRLYNLLSHPSAIQRFGAALVFNRIYRLFREEAALVKEYTIELLGQLLLSLKLAHSDHPSIGTKDQAIEAISHIKRIIRKKTSLFLETSPIRRPFIGSSEMKDLPSVVLWTFCESAKPQRAYAKTCINFFAEFVTMLPGVKSRKQWLTNNMDKDHSFLTDIFETDRLKPPSVLDSKVKMMTSYTSWINQMQVTIDGYIWLIERDIIDHMDLLTQPSSMLLDALSYYIRNTPQDALEEELEESLIEKSRIHSLYCHISVRIVYFFDLLFRSAEKGFDCYRYINNNTSDVLLHPKFTNLVANILVLPKKMSEKIEANHDYAITNSSISEVFAIAKHFILTAKEHAALALVDKIVESTAQIVLSKGISLVTNMEPNQGRLSPVDMTETTNAIKFMQSINLLDLICQKAHQVDEKHPETVNNYCETLFGQFIELCNTTSEPLWIELFGEMVNIALNQPGIAAKEALSLLGFSGIRQGLSDVEKLSVLQKYGVYIFDCIAYNFPAFATVFISNISQPLVADYLLIILGYFKENRLSHRKAVASITNYLIEDPLLLNEMVSKWKTQEQMLNLIECLQLLFGADPGIISRSRGKPIVKLLYEAFLQFLDKAHSHSVISSSLDLLPVYINLEESFLDQMSKRLFNSVISQFPTKSTDIPKGTNLYNNYIAILDKLLNIMATFKSVLIFKLLKGVFVQEENHIYEQAESYKAYYFHAAFGRHQTCFNFLRKKHYIHYGRHYESSTSTWLLFYIISLTFFYALYETLPSEMGKEIQGKMMTTELLKKARATRGERSALEQDEVYYARLEYNQAAYNVAAAIILRTQKAPKKSEAFFDGFLFREDPGCCIWKNIFDEKKKIFLELEFEQAPEKMKLKDMKSNPTRYKVENLNKMVSATSTAINGSSFMQLSLSETILENSLKGKAVETASETNINVDEDVIMSDITIRDNEEILFEVDVFNENSCMLSLREIVQKLHMEISPPDEENSTKMPNWMQRFRKAFIDTDTPLVIQLYMAKVIVNYPVAFENYACFWIEHLMKLVIRGEEYGESLNYFVQDLCIIIVAWSRHTKLPKTSESRHTLFLFLSYLIKHVYHETTRIVRGNIHILRGIFKNWSQDIVMPTKYIYNEFSHTGDSFVRNIVGLQLASIALDNNINPYYDGPEIELEGLTEWQFYDTISDSLFNKSKKGKYISVTAAELMGFTMKYMKESNNPLGINLEHLFKTKISSSFKEQFTGIQRIEAINVITACWNNDPALLHILNNSGLAVMITYRDTSAQIAILKLLNRIFNILSDYDISQMLNLLKAFNPPRSDQNLQQRLKTYVFKGLIDSDKTISEDMFNYIEDVYQLESDVHKALLKIIHNMYNPDTEDIYLLYCTQMILRNAKKSYQYEKPIFENPLPNARFDTNYHKIHTSWQKNLSMTPLFAPSQERTMNAEEIELNIRATQRSIEFTQTQTLGKSLFSTQDEESNYTEYLDDTAEDILIRQNEARGKAPSIRDDYYQMRFTKPKKGAINRYHATRNEELKKRLLHLKNIRKEFQDKKITICRAYRVGELPDIQISYKDLLSPLEVISGSDYNISRLLFSSLIVGIVNESNKEDYKQQVIQYISDNLYESSLFFTPTIGSFLRIFFDLDVVNIESNLIKKLSIKSSNHHIGISLLEKQLCLGDTSENSSKRRRKTDSAIQISKEKEKWIDLSLQYKAIDEPSLFRSIYQSYVATYDTPKKAIDSEVLGDYAAAYNQFAQSKESLVGFVSEVELHLWQEEMLHCYEKLTQWDDIVKDVNAALPEKNYYKLWEPEYQDPYLYHFIRSFTKLRQGLHDEYGSEIPWCDDNPNPLFAFINKSFKNANQREYLLRNYACDLTLASIYQKKYDQGDQFIRKSYESLLIAWTTLHPLAHTSRLAKLADLERTVELEDYINLVLDIKKNTVSSARIPDFFKALTSRYPDAQVDPIELWDDIIESRMVFIEDISTFADEESLNISKTSLQAKFLNEIIDASRIQHNFNVFVSRQSKLKKLGAVKEFNLNRIRQYYHEIKRLSKDNSKRLSFMQYALSRALVYDIPPNAMVEEIYDIKMNVASIFSVIKNEIIESPILYEKLMQSEIVKKAVNVIRVQDADDFLNYLEYTGYEYLKKALDTVVEQDNLYTNGLWKLGKYCDESLSSMNSSSMIQPTINPIEYTKVVFDCYMKAMDRGHKIAAERFPRLLELVELYPETGTTFVECSKKFGSTWLYIRWIPQLVSIFDLSIAKFIYPVIKRLAESYPKALYYPFHISYEHYQLVKDRIPRENYEFIQKIKHAIRSPIMEEFCNELKRLTDPEHIVKDFIDFLYSIILNENVNEEYMKALYEGFSQLLLNPYSSRLGSIPKAFAQKHGRQLIELMGKNGSKLKKMNHDTLKKILVYVEDVIMKQKPSSRTGADLLKSYSPWLASYRSSEFDEELEVPGQYNGFAKPYPEFHAKVASIDGRILVMSSIRKPKRIRIYGTDEREYLFLVKGGEDLRLDQRIEQLFKVIPMTTNLGLIEWVDNTKPLRACIEQALDNKSRMIRVQDRYRAWIAQKGGKGIVGYQKAFSLPRDDVMQHYKETTSIIKPTLLREFLMKLSSSPEAFLFLRKRFAHSLAAISIFGYILGIGDRHLENFLLDLKSGRLIPIDFGHAFGSATEMLPIPEIVPFRLTPQLIGALEPLGVSGILEVAMINILEAIRDDKELLLNIMDIFVKEPLLDWKKAAVKQAKDQNTERNARSSEMNTSSSSTDEVKWYPQQKLDIARKKLEGVNPADIVVEILKNGHSKYRYFEDVCKVAHGESSENIRAKMLGKNCEDPKEQVQCLIDLATDPAVLGLMWIGWQPFL</sequence>
<feature type="domain" description="FAT" evidence="17">
    <location>
        <begin position="2710"/>
        <end position="3342"/>
    </location>
</feature>
<dbReference type="SUPFAM" id="SSF48371">
    <property type="entry name" value="ARM repeat"/>
    <property type="match status" value="1"/>
</dbReference>
<dbReference type="OrthoDB" id="381190at2759"/>
<evidence type="ECO:0000259" key="17">
    <source>
        <dbReference type="PROSITE" id="PS51189"/>
    </source>
</evidence>
<dbReference type="Gene3D" id="1.10.1070.11">
    <property type="entry name" value="Phosphatidylinositol 3-/4-kinase, catalytic domain"/>
    <property type="match status" value="1"/>
</dbReference>
<dbReference type="PANTHER" id="PTHR11139">
    <property type="entry name" value="ATAXIA TELANGIECTASIA MUTATED ATM -RELATED"/>
    <property type="match status" value="1"/>
</dbReference>
<feature type="compositionally biased region" description="Low complexity" evidence="15">
    <location>
        <begin position="3807"/>
        <end position="3816"/>
    </location>
</feature>
<dbReference type="InterPro" id="IPR046803">
    <property type="entry name" value="DNAPKcs_CC1-2"/>
</dbReference>
<dbReference type="SMART" id="SM01343">
    <property type="entry name" value="FATC"/>
    <property type="match status" value="1"/>
</dbReference>
<evidence type="ECO:0000256" key="10">
    <source>
        <dbReference type="ARBA" id="ARBA00022840"/>
    </source>
</evidence>
<dbReference type="InterPro" id="IPR016024">
    <property type="entry name" value="ARM-type_fold"/>
</dbReference>
<dbReference type="PROSITE" id="PS50290">
    <property type="entry name" value="PI3_4_KINASE_3"/>
    <property type="match status" value="1"/>
</dbReference>
<gene>
    <name evidence="19" type="ORF">G6F51_003529</name>
</gene>
<dbReference type="SMART" id="SM00146">
    <property type="entry name" value="PI3Kc"/>
    <property type="match status" value="1"/>
</dbReference>
<dbReference type="GO" id="GO:0005730">
    <property type="term" value="C:nucleolus"/>
    <property type="evidence" value="ECO:0007669"/>
    <property type="project" value="UniProtKB-SubCell"/>
</dbReference>
<accession>A0A9P6YHL4</accession>
<reference evidence="19" key="1">
    <citation type="journal article" date="2020" name="Microb. Genom.">
        <title>Genetic diversity of clinical and environmental Mucorales isolates obtained from an investigation of mucormycosis cases among solid organ transplant recipients.</title>
        <authorList>
            <person name="Nguyen M.H."/>
            <person name="Kaul D."/>
            <person name="Muto C."/>
            <person name="Cheng S.J."/>
            <person name="Richter R.A."/>
            <person name="Bruno V.M."/>
            <person name="Liu G."/>
            <person name="Beyhan S."/>
            <person name="Sundermann A.J."/>
            <person name="Mounaud S."/>
            <person name="Pasculle A.W."/>
            <person name="Nierman W.C."/>
            <person name="Driscoll E."/>
            <person name="Cumbie R."/>
            <person name="Clancy C.J."/>
            <person name="Dupont C.L."/>
        </authorList>
    </citation>
    <scope>NUCLEOTIDE SEQUENCE</scope>
    <source>
        <strain evidence="19">GL16</strain>
    </source>
</reference>
<dbReference type="InterPro" id="IPR000403">
    <property type="entry name" value="PI3/4_kinase_cat_dom"/>
</dbReference>
<evidence type="ECO:0000256" key="5">
    <source>
        <dbReference type="ARBA" id="ARBA00022553"/>
    </source>
</evidence>
<comment type="catalytic activity">
    <reaction evidence="13">
        <text>L-threonyl-[protein] + ATP = O-phospho-L-threonyl-[protein] + ADP + H(+)</text>
        <dbReference type="Rhea" id="RHEA:46608"/>
        <dbReference type="Rhea" id="RHEA-COMP:11060"/>
        <dbReference type="Rhea" id="RHEA-COMP:11605"/>
        <dbReference type="ChEBI" id="CHEBI:15378"/>
        <dbReference type="ChEBI" id="CHEBI:30013"/>
        <dbReference type="ChEBI" id="CHEBI:30616"/>
        <dbReference type="ChEBI" id="CHEBI:61977"/>
        <dbReference type="ChEBI" id="CHEBI:456216"/>
        <dbReference type="EC" id="2.7.11.1"/>
    </reaction>
</comment>
<evidence type="ECO:0000313" key="20">
    <source>
        <dbReference type="Proteomes" id="UP000717996"/>
    </source>
</evidence>
<evidence type="ECO:0000259" key="16">
    <source>
        <dbReference type="PROSITE" id="PS50290"/>
    </source>
</evidence>
<feature type="compositionally biased region" description="Basic and acidic residues" evidence="15">
    <location>
        <begin position="3797"/>
        <end position="3806"/>
    </location>
</feature>
<evidence type="ECO:0000256" key="2">
    <source>
        <dbReference type="ARBA" id="ARBA00012513"/>
    </source>
</evidence>
<keyword evidence="8" id="KW-0227">DNA damage</keyword>
<dbReference type="InterPro" id="IPR046804">
    <property type="entry name" value="DNA-PKcs_N"/>
</dbReference>
<comment type="caution">
    <text evidence="19">The sequence shown here is derived from an EMBL/GenBank/DDBJ whole genome shotgun (WGS) entry which is preliminary data.</text>
</comment>
<evidence type="ECO:0000256" key="9">
    <source>
        <dbReference type="ARBA" id="ARBA00022777"/>
    </source>
</evidence>
<feature type="domain" description="FATC" evidence="18">
    <location>
        <begin position="3881"/>
        <end position="3913"/>
    </location>
</feature>
<proteinExistence type="predicted"/>
<dbReference type="SMART" id="SM01344">
    <property type="entry name" value="NUC194"/>
    <property type="match status" value="1"/>
</dbReference>
<organism evidence="19 20">
    <name type="scientific">Rhizopus oryzae</name>
    <name type="common">Mucormycosis agent</name>
    <name type="synonym">Rhizopus arrhizus var. delemar</name>
    <dbReference type="NCBI Taxonomy" id="64495"/>
    <lineage>
        <taxon>Eukaryota</taxon>
        <taxon>Fungi</taxon>
        <taxon>Fungi incertae sedis</taxon>
        <taxon>Mucoromycota</taxon>
        <taxon>Mucoromycotina</taxon>
        <taxon>Mucoromycetes</taxon>
        <taxon>Mucorales</taxon>
        <taxon>Mucorineae</taxon>
        <taxon>Rhizopodaceae</taxon>
        <taxon>Rhizopus</taxon>
    </lineage>
</organism>
<evidence type="ECO:0000256" key="15">
    <source>
        <dbReference type="SAM" id="MobiDB-lite"/>
    </source>
</evidence>
<comment type="catalytic activity">
    <reaction evidence="14">
        <text>L-seryl-[protein] + ATP = O-phospho-L-seryl-[protein] + ADP + H(+)</text>
        <dbReference type="Rhea" id="RHEA:17989"/>
        <dbReference type="Rhea" id="RHEA-COMP:9863"/>
        <dbReference type="Rhea" id="RHEA-COMP:11604"/>
        <dbReference type="ChEBI" id="CHEBI:15378"/>
        <dbReference type="ChEBI" id="CHEBI:29999"/>
        <dbReference type="ChEBI" id="CHEBI:30616"/>
        <dbReference type="ChEBI" id="CHEBI:83421"/>
        <dbReference type="ChEBI" id="CHEBI:456216"/>
        <dbReference type="EC" id="2.7.11.1"/>
    </reaction>
</comment>
<feature type="region of interest" description="Disordered" evidence="15">
    <location>
        <begin position="537"/>
        <end position="568"/>
    </location>
</feature>
<dbReference type="Proteomes" id="UP000717996">
    <property type="component" value="Unassembled WGS sequence"/>
</dbReference>
<evidence type="ECO:0000256" key="11">
    <source>
        <dbReference type="ARBA" id="ARBA00023204"/>
    </source>
</evidence>
<dbReference type="Pfam" id="PF20500">
    <property type="entry name" value="DNA-PKcs_N"/>
    <property type="match status" value="1"/>
</dbReference>
<keyword evidence="10" id="KW-0067">ATP-binding</keyword>
<keyword evidence="7" id="KW-0547">Nucleotide-binding</keyword>
<evidence type="ECO:0000256" key="14">
    <source>
        <dbReference type="ARBA" id="ARBA00048679"/>
    </source>
</evidence>
<dbReference type="Pfam" id="PF08163">
    <property type="entry name" value="DNAPKcs_CC3"/>
    <property type="match status" value="1"/>
</dbReference>
<dbReference type="CDD" id="cd05172">
    <property type="entry name" value="PIKKc_DNA-PK"/>
    <property type="match status" value="1"/>
</dbReference>
<feature type="compositionally biased region" description="Polar residues" evidence="15">
    <location>
        <begin position="550"/>
        <end position="568"/>
    </location>
</feature>
<evidence type="ECO:0000256" key="6">
    <source>
        <dbReference type="ARBA" id="ARBA00022679"/>
    </source>
</evidence>
<dbReference type="Pfam" id="PF19704">
    <property type="entry name" value="DNAPKcs_CC5"/>
    <property type="match status" value="3"/>
</dbReference>
<name>A0A9P6YHL4_RHIOR</name>
<feature type="region of interest" description="Disordered" evidence="15">
    <location>
        <begin position="3797"/>
        <end position="3819"/>
    </location>
</feature>
<evidence type="ECO:0000256" key="1">
    <source>
        <dbReference type="ARBA" id="ARBA00004604"/>
    </source>
</evidence>
<dbReference type="InterPro" id="IPR037706">
    <property type="entry name" value="DNA-PK_dom"/>
</dbReference>
<evidence type="ECO:0000256" key="8">
    <source>
        <dbReference type="ARBA" id="ARBA00022763"/>
    </source>
</evidence>
<protein>
    <recommendedName>
        <fullName evidence="3">DNA-dependent protein kinase catalytic subunit</fullName>
        <ecNumber evidence="2">2.7.11.1</ecNumber>
    </recommendedName>
</protein>